<keyword evidence="2" id="KW-1185">Reference proteome</keyword>
<dbReference type="EMBL" id="CP011097">
    <property type="protein sequence ID" value="AJZ76046.1"/>
    <property type="molecule type" value="Genomic_DNA"/>
</dbReference>
<reference evidence="1 2" key="1">
    <citation type="journal article" date="2016" name="Sci. Rep.">
        <title>A novel ammonia-oxidizing archaeon from wastewater treatment plant: Its enrichment, physiological and genomic characteristics.</title>
        <authorList>
            <person name="Li Y."/>
            <person name="Ding K."/>
            <person name="Wen X."/>
            <person name="Zhang B."/>
            <person name="Shen B."/>
            <person name="Yang Y."/>
        </authorList>
    </citation>
    <scope>NUCLEOTIDE SEQUENCE [LARGE SCALE GENOMIC DNA]</scope>
    <source>
        <strain evidence="1 2">SAT1</strain>
    </source>
</reference>
<gene>
    <name evidence="1" type="ORF">SU86_006305</name>
</gene>
<organism evidence="1 2">
    <name type="scientific">Candidatus Nitrosotenuis cloacae</name>
    <dbReference type="NCBI Taxonomy" id="1603555"/>
    <lineage>
        <taxon>Archaea</taxon>
        <taxon>Nitrososphaerota</taxon>
        <taxon>Candidatus Nitrosotenuis</taxon>
    </lineage>
</organism>
<dbReference type="GeneID" id="24874161"/>
<proteinExistence type="predicted"/>
<accession>A0A3G1B1P0</accession>
<dbReference type="AlphaFoldDB" id="A0A3G1B1P0"/>
<dbReference type="InterPro" id="IPR023393">
    <property type="entry name" value="START-like_dom_sf"/>
</dbReference>
<protein>
    <submittedName>
        <fullName evidence="1">Uncharacterized protein</fullName>
    </submittedName>
</protein>
<dbReference type="STRING" id="1603555.SU86_006305"/>
<dbReference type="KEGG" id="tah:SU86_006305"/>
<dbReference type="RefSeq" id="WP_048186654.1">
    <property type="nucleotide sequence ID" value="NZ_CP011097.1"/>
</dbReference>
<name>A0A3G1B1P0_9ARCH</name>
<evidence type="ECO:0000313" key="2">
    <source>
        <dbReference type="Proteomes" id="UP000266745"/>
    </source>
</evidence>
<dbReference type="InterPro" id="IPR015075">
    <property type="entry name" value="AtaL"/>
</dbReference>
<dbReference type="Pfam" id="PF08982">
    <property type="entry name" value="AtaL"/>
    <property type="match status" value="1"/>
</dbReference>
<evidence type="ECO:0000313" key="1">
    <source>
        <dbReference type="EMBL" id="AJZ76046.1"/>
    </source>
</evidence>
<dbReference type="SUPFAM" id="SSF55961">
    <property type="entry name" value="Bet v1-like"/>
    <property type="match status" value="1"/>
</dbReference>
<sequence length="137" mass="15888">MVISHSEKINCSEQKLWALLLDKAKHPEKTIKQVTESTIIQKYTDGYLREMTAVGMNIKERITINEKSREIKFTLVDNTEFDGYFLNKIEGKDCELVLTYLQDWTPKDKNAKKDFDLQFLSVIKNAVLAMKKLAEAQ</sequence>
<dbReference type="Gene3D" id="3.30.530.20">
    <property type="match status" value="1"/>
</dbReference>
<dbReference type="Proteomes" id="UP000266745">
    <property type="component" value="Chromosome"/>
</dbReference>